<dbReference type="PRINTS" id="PR00621">
    <property type="entry name" value="HISTONEH2B"/>
</dbReference>
<dbReference type="GO" id="GO:0046982">
    <property type="term" value="F:protein heterodimerization activity"/>
    <property type="evidence" value="ECO:0007669"/>
    <property type="project" value="InterPro"/>
</dbReference>
<proteinExistence type="inferred from homology"/>
<dbReference type="GO" id="GO:0000786">
    <property type="term" value="C:nucleosome"/>
    <property type="evidence" value="ECO:0007669"/>
    <property type="project" value="InterPro"/>
</dbReference>
<evidence type="ECO:0000313" key="5">
    <source>
        <dbReference type="Proteomes" id="UP001188597"/>
    </source>
</evidence>
<gene>
    <name evidence="4" type="ORF">RJ639_044599</name>
</gene>
<dbReference type="GO" id="GO:0030527">
    <property type="term" value="F:structural constituent of chromatin"/>
    <property type="evidence" value="ECO:0007669"/>
    <property type="project" value="InterPro"/>
</dbReference>
<dbReference type="Pfam" id="PF00125">
    <property type="entry name" value="Histone"/>
    <property type="match status" value="1"/>
</dbReference>
<comment type="similarity">
    <text evidence="2">Belongs to the histone H2B family.</text>
</comment>
<comment type="function">
    <text evidence="1">Core component of nucleosome. Nucleosomes wrap and compact DNA into chromatin, limiting DNA accessibility to the cellular machineries which require DNA as a template. Histones thereby play a central role in transcription regulation, DNA repair, DNA replication and chromosomal stability. DNA accessibility is regulated via a complex set of post-translational modifications of histones, also called histone code, and nucleosome remodeling.</text>
</comment>
<name>A0AA88WKS4_9ASTE</name>
<dbReference type="GO" id="GO:0003677">
    <property type="term" value="F:DNA binding"/>
    <property type="evidence" value="ECO:0007669"/>
    <property type="project" value="InterPro"/>
</dbReference>
<dbReference type="InterPro" id="IPR007125">
    <property type="entry name" value="H2A/H2B/H3"/>
</dbReference>
<dbReference type="PANTHER" id="PTHR23428">
    <property type="entry name" value="HISTONE H2B"/>
    <property type="match status" value="1"/>
</dbReference>
<keyword evidence="5" id="KW-1185">Reference proteome</keyword>
<evidence type="ECO:0000313" key="4">
    <source>
        <dbReference type="EMBL" id="KAK3024425.1"/>
    </source>
</evidence>
<reference evidence="4" key="1">
    <citation type="submission" date="2022-12" db="EMBL/GenBank/DDBJ databases">
        <title>Draft genome assemblies for two species of Escallonia (Escalloniales).</title>
        <authorList>
            <person name="Chanderbali A."/>
            <person name="Dervinis C."/>
            <person name="Anghel I."/>
            <person name="Soltis D."/>
            <person name="Soltis P."/>
            <person name="Zapata F."/>
        </authorList>
    </citation>
    <scope>NUCLEOTIDE SEQUENCE</scope>
    <source>
        <strain evidence="4">UCBG64.0493</strain>
        <tissue evidence="4">Leaf</tissue>
    </source>
</reference>
<dbReference type="InterPro" id="IPR009072">
    <property type="entry name" value="Histone-fold"/>
</dbReference>
<organism evidence="4 5">
    <name type="scientific">Escallonia herrerae</name>
    <dbReference type="NCBI Taxonomy" id="1293975"/>
    <lineage>
        <taxon>Eukaryota</taxon>
        <taxon>Viridiplantae</taxon>
        <taxon>Streptophyta</taxon>
        <taxon>Embryophyta</taxon>
        <taxon>Tracheophyta</taxon>
        <taxon>Spermatophyta</taxon>
        <taxon>Magnoliopsida</taxon>
        <taxon>eudicotyledons</taxon>
        <taxon>Gunneridae</taxon>
        <taxon>Pentapetalae</taxon>
        <taxon>asterids</taxon>
        <taxon>campanulids</taxon>
        <taxon>Escalloniales</taxon>
        <taxon>Escalloniaceae</taxon>
        <taxon>Escallonia</taxon>
    </lineage>
</organism>
<sequence>MGISSKAMTVINNLVGDMFKRLADEAARLSKDSGRMTMSSREIQGAVKLVLPGELGKQAVSEGTKAVTKYMSSVSGGSK</sequence>
<comment type="caution">
    <text evidence="4">The sequence shown here is derived from an EMBL/GenBank/DDBJ whole genome shotgun (WGS) entry which is preliminary data.</text>
</comment>
<evidence type="ECO:0000256" key="2">
    <source>
        <dbReference type="ARBA" id="ARBA00006846"/>
    </source>
</evidence>
<evidence type="ECO:0000259" key="3">
    <source>
        <dbReference type="Pfam" id="PF00125"/>
    </source>
</evidence>
<dbReference type="SMART" id="SM00427">
    <property type="entry name" value="H2B"/>
    <property type="match status" value="1"/>
</dbReference>
<accession>A0AA88WKS4</accession>
<dbReference type="Proteomes" id="UP001188597">
    <property type="component" value="Unassembled WGS sequence"/>
</dbReference>
<dbReference type="CDD" id="cd22910">
    <property type="entry name" value="HFD_H2B"/>
    <property type="match status" value="1"/>
</dbReference>
<dbReference type="SUPFAM" id="SSF47113">
    <property type="entry name" value="Histone-fold"/>
    <property type="match status" value="1"/>
</dbReference>
<feature type="domain" description="Core Histone H2A/H2B/H3" evidence="3">
    <location>
        <begin position="2"/>
        <end position="49"/>
    </location>
</feature>
<dbReference type="InterPro" id="IPR000558">
    <property type="entry name" value="Histone_H2B"/>
</dbReference>
<dbReference type="AlphaFoldDB" id="A0AA88WKS4"/>
<protein>
    <recommendedName>
        <fullName evidence="3">Core Histone H2A/H2B/H3 domain-containing protein</fullName>
    </recommendedName>
</protein>
<evidence type="ECO:0000256" key="1">
    <source>
        <dbReference type="ARBA" id="ARBA00002001"/>
    </source>
</evidence>
<dbReference type="EMBL" id="JAVXUP010000603">
    <property type="protein sequence ID" value="KAK3024425.1"/>
    <property type="molecule type" value="Genomic_DNA"/>
</dbReference>
<dbReference type="Gene3D" id="1.10.20.10">
    <property type="entry name" value="Histone, subunit A"/>
    <property type="match status" value="1"/>
</dbReference>